<dbReference type="STRING" id="983966.A0A0H5C554"/>
<feature type="domain" description="Conserved oligomeric Golgi complex subunit 3 C-terminal" evidence="10">
    <location>
        <begin position="267"/>
        <end position="592"/>
    </location>
</feature>
<evidence type="ECO:0000256" key="3">
    <source>
        <dbReference type="ARBA" id="ARBA00020976"/>
    </source>
</evidence>
<dbReference type="OrthoDB" id="296793at2759"/>
<dbReference type="OMA" id="DEFELWG"/>
<sequence>MTVDQRRMSRGRRASVIQSIAHNIPQLESRVTLDHKEQPKTAEYLITRKIQSDDPSAIIFPLTESEKLKVSQAYNDSFNFRVLTTPEEQKQMDYQQNLKYTQFLQSCDYRQHTYSDLINDSDEIITSLAKLTFMYDTVTKETEEFQKKSDSLLKEYTSIVKLGEDVKDELHYYEMLDAFTRKLNNPSPNIVRKESFRKMVEQLDECLKFVKDHPQHKEHEVFERRFKQCLIRSLTLIRNYIINNLKTVRDEINSKLSSAKSAVTQNALIYTRFGADCSFLKDVSYELCVRAGEDQEFQGLLNDCYNNYFSIRSKLISPLLKEQFQSHHNDKKPLVQHAQTNILFFTQVLENEFELFYKVFSTDSGNALRNWFQQLGEPLHDDLRNIILKETSIVSLTEMITLLNKYYEYEDDHFENEYDESGSTHEGERFENVDLGAVFEPILQDLQSRLVFRTQIFVEENIVKYKPSAKDFQIGARKHSIRDVTGADNELVSTAYSKTGLKDWYTPLEKGISLLSKIYELVSSSVFDDLAHHIVHDCIISLKQAYEVGVHAVGKFDADLFLLKNFLVLKERVQEFDIEYVSSETFLDFSGVGDIIHKISNGESVFKSQGLLGLVQESVPRVVKNMIDARQELQLELRNVVHIFTQDVVSQICVPIKEQEVSSALDDSRELRDNIEATLPRIKQQIELFIDDENVITALIDGIQELLVQNYEDYYHNLSSKVEGLVEVDMMIAFIGQIVAKMFESTPEFQTSHDLDKLAIEE</sequence>
<keyword evidence="14" id="KW-1185">Reference proteome</keyword>
<dbReference type="GO" id="GO:0007030">
    <property type="term" value="P:Golgi organization"/>
    <property type="evidence" value="ECO:0007669"/>
    <property type="project" value="TreeGrafter"/>
</dbReference>
<evidence type="ECO:0000256" key="6">
    <source>
        <dbReference type="ARBA" id="ARBA00023034"/>
    </source>
</evidence>
<keyword evidence="5" id="KW-0653">Protein transport</keyword>
<comment type="subcellular location">
    <subcellularLocation>
        <location evidence="1">Golgi apparatus membrane</location>
        <topology evidence="1">Peripheral membrane protein</topology>
    </subcellularLocation>
</comment>
<evidence type="ECO:0000256" key="8">
    <source>
        <dbReference type="ARBA" id="ARBA00031339"/>
    </source>
</evidence>
<accession>A0A1E4S4P3</accession>
<dbReference type="EMBL" id="KV453928">
    <property type="protein sequence ID" value="ODV74362.1"/>
    <property type="molecule type" value="Genomic_DNA"/>
</dbReference>
<evidence type="ECO:0000259" key="9">
    <source>
        <dbReference type="Pfam" id="PF04136"/>
    </source>
</evidence>
<evidence type="ECO:0000256" key="1">
    <source>
        <dbReference type="ARBA" id="ARBA00004395"/>
    </source>
</evidence>
<gene>
    <name evidence="11" type="primary">COG3</name>
    <name evidence="11" type="ORF">BN1211_3661</name>
    <name evidence="12" type="ORF">CYBJADRAFT_149498</name>
</gene>
<reference evidence="12 14" key="3">
    <citation type="journal article" date="2016" name="Proc. Natl. Acad. Sci. U.S.A.">
        <title>Comparative genomics of biotechnologically important yeasts.</title>
        <authorList>
            <person name="Riley R."/>
            <person name="Haridas S."/>
            <person name="Wolfe K.H."/>
            <person name="Lopes M.R."/>
            <person name="Hittinger C.T."/>
            <person name="Goeker M."/>
            <person name="Salamov A.A."/>
            <person name="Wisecaver J.H."/>
            <person name="Long T.M."/>
            <person name="Calvey C.H."/>
            <person name="Aerts A.L."/>
            <person name="Barry K.W."/>
            <person name="Choi C."/>
            <person name="Clum A."/>
            <person name="Coughlan A.Y."/>
            <person name="Deshpande S."/>
            <person name="Douglass A.P."/>
            <person name="Hanson S.J."/>
            <person name="Klenk H.-P."/>
            <person name="LaButti K.M."/>
            <person name="Lapidus A."/>
            <person name="Lindquist E.A."/>
            <person name="Lipzen A.M."/>
            <person name="Meier-Kolthoff J.P."/>
            <person name="Ohm R.A."/>
            <person name="Otillar R.P."/>
            <person name="Pangilinan J.L."/>
            <person name="Peng Y."/>
            <person name="Rokas A."/>
            <person name="Rosa C.A."/>
            <person name="Scheuner C."/>
            <person name="Sibirny A.A."/>
            <person name="Slot J.C."/>
            <person name="Stielow J.B."/>
            <person name="Sun H."/>
            <person name="Kurtzman C.P."/>
            <person name="Blackwell M."/>
            <person name="Grigoriev I.V."/>
            <person name="Jeffries T.W."/>
        </authorList>
    </citation>
    <scope>NUCLEOTIDE SEQUENCE [LARGE SCALE GENOMIC DNA]</scope>
    <source>
        <strain evidence="14">ATCC 18201 / CBS 1600 / BCRC 20928 / JCM 3617 / NBRC 0987 / NRRL Y-1542</strain>
        <strain evidence="12">NRRL Y-1542</strain>
    </source>
</reference>
<organism evidence="11 13">
    <name type="scientific">Cyberlindnera jadinii (strain ATCC 18201 / CBS 1600 / BCRC 20928 / JCM 3617 / NBRC 0987 / NRRL Y-1542)</name>
    <name type="common">Torula yeast</name>
    <name type="synonym">Candida utilis</name>
    <dbReference type="NCBI Taxonomy" id="983966"/>
    <lineage>
        <taxon>Eukaryota</taxon>
        <taxon>Fungi</taxon>
        <taxon>Dikarya</taxon>
        <taxon>Ascomycota</taxon>
        <taxon>Saccharomycotina</taxon>
        <taxon>Saccharomycetes</taxon>
        <taxon>Phaffomycetales</taxon>
        <taxon>Phaffomycetaceae</taxon>
        <taxon>Cyberlindnera</taxon>
    </lineage>
</organism>
<keyword evidence="6" id="KW-0333">Golgi apparatus</keyword>
<dbReference type="Pfam" id="PF20671">
    <property type="entry name" value="COG3_C"/>
    <property type="match status" value="1"/>
</dbReference>
<dbReference type="AlphaFoldDB" id="A0A0H5C554"/>
<evidence type="ECO:0000259" key="10">
    <source>
        <dbReference type="Pfam" id="PF20671"/>
    </source>
</evidence>
<evidence type="ECO:0000256" key="5">
    <source>
        <dbReference type="ARBA" id="ARBA00022927"/>
    </source>
</evidence>
<dbReference type="GO" id="GO:0006891">
    <property type="term" value="P:intra-Golgi vesicle-mediated transport"/>
    <property type="evidence" value="ECO:0007669"/>
    <property type="project" value="TreeGrafter"/>
</dbReference>
<comment type="similarity">
    <text evidence="2">Belongs to the COG3 family.</text>
</comment>
<keyword evidence="4" id="KW-0813">Transport</keyword>
<feature type="domain" description="Conserved oligomeric Golgi complex subunit 3 N-terminal" evidence="9">
    <location>
        <begin position="103"/>
        <end position="246"/>
    </location>
</feature>
<dbReference type="InterPro" id="IPR048320">
    <property type="entry name" value="COG3_N"/>
</dbReference>
<dbReference type="RefSeq" id="XP_020071401.1">
    <property type="nucleotide sequence ID" value="XM_020213320.1"/>
</dbReference>
<dbReference type="PANTHER" id="PTHR13302:SF8">
    <property type="entry name" value="CONSERVED OLIGOMERIC GOLGI COMPLEX SUBUNIT 3"/>
    <property type="match status" value="1"/>
</dbReference>
<dbReference type="Proteomes" id="UP000038830">
    <property type="component" value="Unassembled WGS sequence"/>
</dbReference>
<dbReference type="GO" id="GO:0006914">
    <property type="term" value="P:autophagy"/>
    <property type="evidence" value="ECO:0007669"/>
    <property type="project" value="TreeGrafter"/>
</dbReference>
<protein>
    <recommendedName>
        <fullName evidence="3">Conserved oligomeric Golgi complex subunit 3</fullName>
    </recommendedName>
    <alternativeName>
        <fullName evidence="8">Component of oligomeric Golgi complex 3</fullName>
    </alternativeName>
</protein>
<evidence type="ECO:0000256" key="2">
    <source>
        <dbReference type="ARBA" id="ARBA00009936"/>
    </source>
</evidence>
<evidence type="ECO:0000256" key="4">
    <source>
        <dbReference type="ARBA" id="ARBA00022448"/>
    </source>
</evidence>
<dbReference type="Pfam" id="PF04136">
    <property type="entry name" value="COG3_N"/>
    <property type="match status" value="1"/>
</dbReference>
<keyword evidence="7" id="KW-0472">Membrane</keyword>
<dbReference type="InterPro" id="IPR048685">
    <property type="entry name" value="COG3_C"/>
</dbReference>
<name>A0A0H5C554_CYBJN</name>
<evidence type="ECO:0000313" key="12">
    <source>
        <dbReference type="EMBL" id="ODV74362.1"/>
    </source>
</evidence>
<proteinExistence type="inferred from homology"/>
<dbReference type="PANTHER" id="PTHR13302">
    <property type="entry name" value="CONSERVED OLIGOMERIC GOLGI COMPLEX COMPONENT 3"/>
    <property type="match status" value="1"/>
</dbReference>
<reference evidence="11" key="1">
    <citation type="submission" date="2014-12" db="EMBL/GenBank/DDBJ databases">
        <authorList>
            <person name="Jaenicke S."/>
        </authorList>
    </citation>
    <scope>NUCLEOTIDE SEQUENCE [LARGE SCALE GENOMIC DNA]</scope>
    <source>
        <strain evidence="11">CBS1600</strain>
    </source>
</reference>
<dbReference type="Proteomes" id="UP000094389">
    <property type="component" value="Unassembled WGS sequence"/>
</dbReference>
<dbReference type="GeneID" id="30987716"/>
<dbReference type="GO" id="GO:0017119">
    <property type="term" value="C:Golgi transport complex"/>
    <property type="evidence" value="ECO:0007669"/>
    <property type="project" value="TreeGrafter"/>
</dbReference>
<dbReference type="GO" id="GO:0000139">
    <property type="term" value="C:Golgi membrane"/>
    <property type="evidence" value="ECO:0007669"/>
    <property type="project" value="UniProtKB-SubCell"/>
</dbReference>
<evidence type="ECO:0000313" key="11">
    <source>
        <dbReference type="EMBL" id="CEP23143.1"/>
    </source>
</evidence>
<evidence type="ECO:0000313" key="13">
    <source>
        <dbReference type="Proteomes" id="UP000038830"/>
    </source>
</evidence>
<dbReference type="EMBL" id="CDQK01000004">
    <property type="protein sequence ID" value="CEP23143.1"/>
    <property type="molecule type" value="Genomic_DNA"/>
</dbReference>
<evidence type="ECO:0000313" key="14">
    <source>
        <dbReference type="Proteomes" id="UP000094389"/>
    </source>
</evidence>
<dbReference type="GO" id="GO:0032258">
    <property type="term" value="P:cytoplasm to vacuole targeting by the Cvt pathway"/>
    <property type="evidence" value="ECO:0007669"/>
    <property type="project" value="TreeGrafter"/>
</dbReference>
<dbReference type="InterPro" id="IPR007265">
    <property type="entry name" value="COG_su3"/>
</dbReference>
<reference evidence="13" key="2">
    <citation type="journal article" date="2015" name="J. Biotechnol.">
        <title>The structure of the Cyberlindnera jadinii genome and its relation to Candida utilis analyzed by the occurrence of single nucleotide polymorphisms.</title>
        <authorList>
            <person name="Rupp O."/>
            <person name="Brinkrolf K."/>
            <person name="Buerth C."/>
            <person name="Kunigo M."/>
            <person name="Schneider J."/>
            <person name="Jaenicke S."/>
            <person name="Goesmann A."/>
            <person name="Puehler A."/>
            <person name="Jaeger K.-E."/>
            <person name="Ernst J.F."/>
        </authorList>
    </citation>
    <scope>NUCLEOTIDE SEQUENCE [LARGE SCALE GENOMIC DNA]</scope>
    <source>
        <strain evidence="13">ATCC 18201 / CBS 1600 / BCRC 20928 / JCM 3617 / NBRC 0987 / NRRL Y-1542</strain>
    </source>
</reference>
<evidence type="ECO:0000256" key="7">
    <source>
        <dbReference type="ARBA" id="ARBA00023136"/>
    </source>
</evidence>
<accession>A0A0H5C554</accession>
<dbReference type="GO" id="GO:0005801">
    <property type="term" value="C:cis-Golgi network"/>
    <property type="evidence" value="ECO:0007669"/>
    <property type="project" value="InterPro"/>
</dbReference>